<evidence type="ECO:0000256" key="5">
    <source>
        <dbReference type="HAMAP-Rule" id="MF_00235"/>
    </source>
</evidence>
<proteinExistence type="inferred from homology"/>
<dbReference type="Pfam" id="PF00406">
    <property type="entry name" value="ADK"/>
    <property type="match status" value="1"/>
</dbReference>
<sequence length="220" mass="23417">MRLVLIAPPGAGKGTQAARIAARFGVPHIATGDLLRGHVRQGTPLGRAARASMDAGALVPDRIVRDMVGEAMAHAKAAGVGYVLDGYPRTRAQARAVHRTAAGIGMTPHVALHLRVDDEEAVRRMLARAAAEHRPDDTESVIRRRLKLYHEVTRPVVEGYAERGILVSVDGTGTADQVTARVLERLEEPAWPTICTPPLLSRPATVEPAATPGLMTGCST</sequence>
<feature type="binding site" evidence="5">
    <location>
        <begin position="86"/>
        <end position="89"/>
    </location>
    <ligand>
        <name>AMP</name>
        <dbReference type="ChEBI" id="CHEBI:456215"/>
    </ligand>
</feature>
<evidence type="ECO:0000256" key="1">
    <source>
        <dbReference type="ARBA" id="ARBA00022679"/>
    </source>
</evidence>
<evidence type="ECO:0000256" key="2">
    <source>
        <dbReference type="ARBA" id="ARBA00022727"/>
    </source>
</evidence>
<feature type="binding site" evidence="5">
    <location>
        <begin position="10"/>
        <end position="15"/>
    </location>
    <ligand>
        <name>ATP</name>
        <dbReference type="ChEBI" id="CHEBI:30616"/>
    </ligand>
</feature>
<comment type="pathway">
    <text evidence="5">Purine metabolism; AMP biosynthesis via salvage pathway; AMP from ADP: step 1/1.</text>
</comment>
<feature type="region of interest" description="NMP" evidence="5">
    <location>
        <begin position="30"/>
        <end position="59"/>
    </location>
</feature>
<evidence type="ECO:0000313" key="9">
    <source>
        <dbReference type="Proteomes" id="UP001500620"/>
    </source>
</evidence>
<keyword evidence="2 5" id="KW-0545">Nucleotide biosynthesis</keyword>
<dbReference type="HAMAP" id="MF_00235">
    <property type="entry name" value="Adenylate_kinase_Adk"/>
    <property type="match status" value="1"/>
</dbReference>
<evidence type="ECO:0000256" key="4">
    <source>
        <dbReference type="ARBA" id="ARBA00022777"/>
    </source>
</evidence>
<reference evidence="9" key="1">
    <citation type="journal article" date="2019" name="Int. J. Syst. Evol. Microbiol.">
        <title>The Global Catalogue of Microorganisms (GCM) 10K type strain sequencing project: providing services to taxonomists for standard genome sequencing and annotation.</title>
        <authorList>
            <consortium name="The Broad Institute Genomics Platform"/>
            <consortium name="The Broad Institute Genome Sequencing Center for Infectious Disease"/>
            <person name="Wu L."/>
            <person name="Ma J."/>
        </authorList>
    </citation>
    <scope>NUCLEOTIDE SEQUENCE [LARGE SCALE GENOMIC DNA]</scope>
    <source>
        <strain evidence="9">JCM 17441</strain>
    </source>
</reference>
<feature type="binding site" evidence="5">
    <location>
        <position position="128"/>
    </location>
    <ligand>
        <name>ATP</name>
        <dbReference type="ChEBI" id="CHEBI:30616"/>
    </ligand>
</feature>
<comment type="subcellular location">
    <subcellularLocation>
        <location evidence="5 7">Cytoplasm</location>
    </subcellularLocation>
</comment>
<evidence type="ECO:0000313" key="8">
    <source>
        <dbReference type="EMBL" id="GAA4254455.1"/>
    </source>
</evidence>
<feature type="binding site" evidence="5">
    <location>
        <position position="134"/>
    </location>
    <ligand>
        <name>AMP</name>
        <dbReference type="ChEBI" id="CHEBI:456215"/>
    </ligand>
</feature>
<keyword evidence="9" id="KW-1185">Reference proteome</keyword>
<dbReference type="EMBL" id="BAABAT010000018">
    <property type="protein sequence ID" value="GAA4254455.1"/>
    <property type="molecule type" value="Genomic_DNA"/>
</dbReference>
<dbReference type="PANTHER" id="PTHR23359">
    <property type="entry name" value="NUCLEOTIDE KINASE"/>
    <property type="match status" value="1"/>
</dbReference>
<dbReference type="EC" id="2.7.4.3" evidence="5 7"/>
<comment type="similarity">
    <text evidence="5 6">Belongs to the adenylate kinase family.</text>
</comment>
<comment type="domain">
    <text evidence="5">Consists of three domains, a large central CORE domain and two small peripheral domains, NMPbind and LID, which undergo movements during catalysis. The LID domain closes over the site of phosphoryl transfer upon ATP binding. Assembling and dissambling the active center during each catalytic cycle provides an effective means to prevent ATP hydrolysis.</text>
</comment>
<comment type="caution">
    <text evidence="5">Lacks conserved residue(s) required for the propagation of feature annotation.</text>
</comment>
<keyword evidence="5" id="KW-0963">Cytoplasm</keyword>
<evidence type="ECO:0000256" key="7">
    <source>
        <dbReference type="RuleBase" id="RU003331"/>
    </source>
</evidence>
<keyword evidence="3 5" id="KW-0547">Nucleotide-binding</keyword>
<dbReference type="NCBIfam" id="NF001381">
    <property type="entry name" value="PRK00279.1-3"/>
    <property type="match status" value="1"/>
</dbReference>
<dbReference type="Gene3D" id="3.40.50.300">
    <property type="entry name" value="P-loop containing nucleotide triphosphate hydrolases"/>
    <property type="match status" value="1"/>
</dbReference>
<comment type="catalytic activity">
    <reaction evidence="5 7">
        <text>AMP + ATP = 2 ADP</text>
        <dbReference type="Rhea" id="RHEA:12973"/>
        <dbReference type="ChEBI" id="CHEBI:30616"/>
        <dbReference type="ChEBI" id="CHEBI:456215"/>
        <dbReference type="ChEBI" id="CHEBI:456216"/>
        <dbReference type="EC" id="2.7.4.3"/>
    </reaction>
</comment>
<dbReference type="RefSeq" id="WP_345131475.1">
    <property type="nucleotide sequence ID" value="NZ_BAABAT010000018.1"/>
</dbReference>
<comment type="function">
    <text evidence="5">Catalyzes the reversible transfer of the terminal phosphate group between ATP and AMP. Plays an important role in cellular energy homeostasis and in adenine nucleotide metabolism.</text>
</comment>
<feature type="binding site" evidence="5">
    <location>
        <position position="145"/>
    </location>
    <ligand>
        <name>AMP</name>
        <dbReference type="ChEBI" id="CHEBI:456215"/>
    </ligand>
</feature>
<dbReference type="GO" id="GO:0016301">
    <property type="term" value="F:kinase activity"/>
    <property type="evidence" value="ECO:0007669"/>
    <property type="project" value="UniProtKB-KW"/>
</dbReference>
<keyword evidence="1 5" id="KW-0808">Transferase</keyword>
<feature type="binding site" evidence="5">
    <location>
        <position position="31"/>
    </location>
    <ligand>
        <name>AMP</name>
        <dbReference type="ChEBI" id="CHEBI:456215"/>
    </ligand>
</feature>
<feature type="binding site" evidence="5">
    <location>
        <position position="93"/>
    </location>
    <ligand>
        <name>AMP</name>
        <dbReference type="ChEBI" id="CHEBI:456215"/>
    </ligand>
</feature>
<keyword evidence="4 5" id="KW-0418">Kinase</keyword>
<dbReference type="InterPro" id="IPR033690">
    <property type="entry name" value="Adenylat_kinase_CS"/>
</dbReference>
<dbReference type="PROSITE" id="PS00113">
    <property type="entry name" value="ADENYLATE_KINASE"/>
    <property type="match status" value="1"/>
</dbReference>
<dbReference type="CDD" id="cd01428">
    <property type="entry name" value="ADK"/>
    <property type="match status" value="1"/>
</dbReference>
<keyword evidence="5 7" id="KW-0067">ATP-binding</keyword>
<feature type="binding site" evidence="5">
    <location>
        <position position="36"/>
    </location>
    <ligand>
        <name>AMP</name>
        <dbReference type="ChEBI" id="CHEBI:456215"/>
    </ligand>
</feature>
<dbReference type="InterPro" id="IPR000850">
    <property type="entry name" value="Adenylat/UMP-CMP_kin"/>
</dbReference>
<protein>
    <recommendedName>
        <fullName evidence="5 7">Adenylate kinase</fullName>
        <shortName evidence="5">AK</shortName>
        <ecNumber evidence="5 7">2.7.4.3</ecNumber>
    </recommendedName>
    <alternativeName>
        <fullName evidence="5">ATP-AMP transphosphorylase</fullName>
    </alternativeName>
    <alternativeName>
        <fullName evidence="5">ATP:AMP phosphotransferase</fullName>
    </alternativeName>
    <alternativeName>
        <fullName evidence="5">Adenylate monophosphate kinase</fullName>
    </alternativeName>
</protein>
<organism evidence="8 9">
    <name type="scientific">Dactylosporangium darangshiense</name>
    <dbReference type="NCBI Taxonomy" id="579108"/>
    <lineage>
        <taxon>Bacteria</taxon>
        <taxon>Bacillati</taxon>
        <taxon>Actinomycetota</taxon>
        <taxon>Actinomycetes</taxon>
        <taxon>Micromonosporales</taxon>
        <taxon>Micromonosporaceae</taxon>
        <taxon>Dactylosporangium</taxon>
    </lineage>
</organism>
<dbReference type="SUPFAM" id="SSF52540">
    <property type="entry name" value="P-loop containing nucleoside triphosphate hydrolases"/>
    <property type="match status" value="1"/>
</dbReference>
<feature type="binding site" evidence="5">
    <location>
        <position position="173"/>
    </location>
    <ligand>
        <name>ATP</name>
        <dbReference type="ChEBI" id="CHEBI:30616"/>
    </ligand>
</feature>
<evidence type="ECO:0000256" key="3">
    <source>
        <dbReference type="ARBA" id="ARBA00022741"/>
    </source>
</evidence>
<accession>A0ABP8DF24</accession>
<comment type="caution">
    <text evidence="8">The sequence shown here is derived from an EMBL/GenBank/DDBJ whole genome shotgun (WGS) entry which is preliminary data.</text>
</comment>
<dbReference type="InterPro" id="IPR027417">
    <property type="entry name" value="P-loop_NTPase"/>
</dbReference>
<feature type="binding site" evidence="5">
    <location>
        <begin position="57"/>
        <end position="59"/>
    </location>
    <ligand>
        <name>AMP</name>
        <dbReference type="ChEBI" id="CHEBI:456215"/>
    </ligand>
</feature>
<dbReference type="Proteomes" id="UP001500620">
    <property type="component" value="Unassembled WGS sequence"/>
</dbReference>
<dbReference type="NCBIfam" id="NF011100">
    <property type="entry name" value="PRK14527.1"/>
    <property type="match status" value="1"/>
</dbReference>
<dbReference type="PRINTS" id="PR00094">
    <property type="entry name" value="ADENYLTKNASE"/>
</dbReference>
<name>A0ABP8DF24_9ACTN</name>
<comment type="subunit">
    <text evidence="5 7">Monomer.</text>
</comment>
<evidence type="ECO:0000256" key="6">
    <source>
        <dbReference type="RuleBase" id="RU003330"/>
    </source>
</evidence>
<gene>
    <name evidence="5" type="primary">adk</name>
    <name evidence="8" type="ORF">GCM10022255_059230</name>
</gene>